<evidence type="ECO:0000256" key="4">
    <source>
        <dbReference type="SAM" id="SignalP"/>
    </source>
</evidence>
<feature type="signal peptide" evidence="4">
    <location>
        <begin position="1"/>
        <end position="22"/>
    </location>
</feature>
<evidence type="ECO:0000256" key="1">
    <source>
        <dbReference type="ARBA" id="ARBA00022441"/>
    </source>
</evidence>
<dbReference type="PANTHER" id="PTHR46093:SF18">
    <property type="entry name" value="FIBRONECTIN TYPE-III DOMAIN-CONTAINING PROTEIN"/>
    <property type="match status" value="1"/>
</dbReference>
<keyword evidence="1" id="KW-0880">Kelch repeat</keyword>
<proteinExistence type="predicted"/>
<dbReference type="Proteomes" id="UP000242414">
    <property type="component" value="Unassembled WGS sequence"/>
</dbReference>
<evidence type="ECO:0000256" key="2">
    <source>
        <dbReference type="ARBA" id="ARBA00022737"/>
    </source>
</evidence>
<sequence length="503" mass="56036">MQTFPILGLLLLCLHHLVKIDAITLRGRIYPVCAYLNNQVYCYGGNQTPNSLPHVESTIYALNLSRTQKLDQLDWELIKTKNDFDPEKRCQTQFTVLSNGNQLLIEGGAQDIVGLQNIVNDTVMYDALENTWRSIKNNSRLIHTDTGDNGATVNLPLPFGDTVLFFRGITYSTSFNCFANSFIIEYNVTSETYGNFTTKMNTPMCVIKEGASAILDSKTNIIYFFGGKNTDNHSQPGYSSFTAGYAFDTKNGIWSQNNYTSNDERFPSPRIHFTTVLAPNSRHIILYGGQNDNEVISDYLYTLDLDNNTWAHVNLSAVGQILTRAFHSAVLANTTLFVLFGYQTYGILAPNSIALDVSDVTNIQLLNQYSPSIENTTTQQQPSTIPQLPLPPKSLTVGAKAGIAIGVIIGATIFGVSFLLYRKRAKRLAQSTYSSSEGRRYKDPDALDWDKIENEHLELKRPPALNQPRPTFSLVQLTPNTATNSTSTVYKAEDISQTPDVRL</sequence>
<keyword evidence="3" id="KW-1133">Transmembrane helix</keyword>
<organism evidence="6">
    <name type="scientific">Rhizopus microsporus var. microsporus</name>
    <dbReference type="NCBI Taxonomy" id="86635"/>
    <lineage>
        <taxon>Eukaryota</taxon>
        <taxon>Fungi</taxon>
        <taxon>Fungi incertae sedis</taxon>
        <taxon>Mucoromycota</taxon>
        <taxon>Mucoromycotina</taxon>
        <taxon>Mucoromycetes</taxon>
        <taxon>Mucorales</taxon>
        <taxon>Mucorineae</taxon>
        <taxon>Rhizopodaceae</taxon>
        <taxon>Rhizopus</taxon>
    </lineage>
</organism>
<dbReference type="Pfam" id="PF24981">
    <property type="entry name" value="Beta-prop_ATRN-LZTR1"/>
    <property type="match status" value="1"/>
</dbReference>
<keyword evidence="3" id="KW-0812">Transmembrane</keyword>
<dbReference type="InterPro" id="IPR015915">
    <property type="entry name" value="Kelch-typ_b-propeller"/>
</dbReference>
<dbReference type="OrthoDB" id="2275515at2759"/>
<name>A0A1X0R773_RHIZD</name>
<reference evidence="6" key="1">
    <citation type="journal article" date="2016" name="Proc. Natl. Acad. Sci. U.S.A.">
        <title>Lipid metabolic changes in an early divergent fungus govern the establishment of a mutualistic symbiosis with endobacteria.</title>
        <authorList>
            <person name="Lastovetsky O.A."/>
            <person name="Gaspar M.L."/>
            <person name="Mondo S.J."/>
            <person name="LaButti K.M."/>
            <person name="Sandor L."/>
            <person name="Grigoriev I.V."/>
            <person name="Henry S.A."/>
            <person name="Pawlowska T.E."/>
        </authorList>
    </citation>
    <scope>NUCLEOTIDE SEQUENCE [LARGE SCALE GENOMIC DNA]</scope>
    <source>
        <strain evidence="6">ATCC 52814</strain>
    </source>
</reference>
<dbReference type="SUPFAM" id="SSF117281">
    <property type="entry name" value="Kelch motif"/>
    <property type="match status" value="1"/>
</dbReference>
<evidence type="ECO:0000259" key="5">
    <source>
        <dbReference type="Pfam" id="PF24981"/>
    </source>
</evidence>
<feature type="chain" id="PRO_5013185214" description="Attractin/MKLN-like beta-propeller domain-containing protein" evidence="4">
    <location>
        <begin position="23"/>
        <end position="503"/>
    </location>
</feature>
<dbReference type="VEuPathDB" id="FungiDB:BCV72DRAFT_226034"/>
<evidence type="ECO:0000313" key="6">
    <source>
        <dbReference type="EMBL" id="ORE07887.1"/>
    </source>
</evidence>
<dbReference type="Gene3D" id="2.120.10.80">
    <property type="entry name" value="Kelch-type beta propeller"/>
    <property type="match status" value="2"/>
</dbReference>
<dbReference type="AlphaFoldDB" id="A0A1X0R773"/>
<feature type="domain" description="Attractin/MKLN-like beta-propeller" evidence="5">
    <location>
        <begin position="69"/>
        <end position="343"/>
    </location>
</feature>
<dbReference type="InterPro" id="IPR056737">
    <property type="entry name" value="Beta-prop_ATRN-MKLN-like"/>
</dbReference>
<evidence type="ECO:0000256" key="3">
    <source>
        <dbReference type="SAM" id="Phobius"/>
    </source>
</evidence>
<protein>
    <recommendedName>
        <fullName evidence="5">Attractin/MKLN-like beta-propeller domain-containing protein</fullName>
    </recommendedName>
</protein>
<dbReference type="EMBL" id="KV921897">
    <property type="protein sequence ID" value="ORE07887.1"/>
    <property type="molecule type" value="Genomic_DNA"/>
</dbReference>
<keyword evidence="3" id="KW-0472">Membrane</keyword>
<gene>
    <name evidence="6" type="ORF">BCV72DRAFT_226034</name>
</gene>
<feature type="transmembrane region" description="Helical" evidence="3">
    <location>
        <begin position="401"/>
        <end position="421"/>
    </location>
</feature>
<keyword evidence="4" id="KW-0732">Signal</keyword>
<keyword evidence="2" id="KW-0677">Repeat</keyword>
<dbReference type="PANTHER" id="PTHR46093">
    <property type="entry name" value="ACYL-COA-BINDING DOMAIN-CONTAINING PROTEIN 5"/>
    <property type="match status" value="1"/>
</dbReference>
<accession>A0A1X0R773</accession>